<protein>
    <submittedName>
        <fullName evidence="1">Uncharacterized protein</fullName>
    </submittedName>
</protein>
<keyword evidence="2" id="KW-1185">Reference proteome</keyword>
<dbReference type="Proteomes" id="UP000218054">
    <property type="component" value="Unassembled WGS sequence"/>
</dbReference>
<proteinExistence type="predicted"/>
<organism evidence="1 2">
    <name type="scientific">Vandammella animalimorsus</name>
    <dbReference type="NCBI Taxonomy" id="2029117"/>
    <lineage>
        <taxon>Bacteria</taxon>
        <taxon>Pseudomonadati</taxon>
        <taxon>Pseudomonadota</taxon>
        <taxon>Betaproteobacteria</taxon>
        <taxon>Burkholderiales</taxon>
        <taxon>Comamonadaceae</taxon>
        <taxon>Vandammella</taxon>
    </lineage>
</organism>
<sequence>MPDGAQARTVLIFTPRNCPSDWAQRAQALADALAREGIPAQRSSHYRVSMVDPTPEQEQALQRFTALSKQPGPLVLINGQAKANPSADEVIAQYRSDH</sequence>
<reference evidence="1 2" key="1">
    <citation type="submission" date="2017-08" db="EMBL/GenBank/DDBJ databases">
        <title>WGS of Clinical strains of the CDC Group NO-1 linked to zoonotic infections in humans.</title>
        <authorList>
            <person name="Bernier A.-M."/>
            <person name="Bernard K."/>
        </authorList>
    </citation>
    <scope>NUCLEOTIDE SEQUENCE [LARGE SCALE GENOMIC DNA]</scope>
    <source>
        <strain evidence="1 2">NML00-0135</strain>
    </source>
</reference>
<name>A0A2A2AJT4_9BURK</name>
<comment type="caution">
    <text evidence="1">The sequence shown here is derived from an EMBL/GenBank/DDBJ whole genome shotgun (WGS) entry which is preliminary data.</text>
</comment>
<gene>
    <name evidence="1" type="ORF">CK625_00735</name>
</gene>
<dbReference type="AlphaFoldDB" id="A0A2A2AJT4"/>
<evidence type="ECO:0000313" key="1">
    <source>
        <dbReference type="EMBL" id="PAT38086.1"/>
    </source>
</evidence>
<dbReference type="EMBL" id="NSJB01000001">
    <property type="protein sequence ID" value="PAT38086.1"/>
    <property type="molecule type" value="Genomic_DNA"/>
</dbReference>
<evidence type="ECO:0000313" key="2">
    <source>
        <dbReference type="Proteomes" id="UP000218054"/>
    </source>
</evidence>
<accession>A0A2A2AJT4</accession>